<dbReference type="EMBL" id="CAADIW010000024">
    <property type="protein sequence ID" value="VFS30757.1"/>
    <property type="molecule type" value="Genomic_DNA"/>
</dbReference>
<keyword evidence="3" id="KW-0969">Cilium</keyword>
<name>A0A484Y4Y2_9ENTR</name>
<evidence type="ECO:0000259" key="2">
    <source>
        <dbReference type="Pfam" id="PF07195"/>
    </source>
</evidence>
<protein>
    <submittedName>
        <fullName evidence="3">Flagellar hook-associated 2 domain-containing protein</fullName>
    </submittedName>
</protein>
<organism evidence="3 4">
    <name type="scientific">Enterobacter cancerogenus</name>
    <dbReference type="NCBI Taxonomy" id="69218"/>
    <lineage>
        <taxon>Bacteria</taxon>
        <taxon>Pseudomonadati</taxon>
        <taxon>Pseudomonadota</taxon>
        <taxon>Gammaproteobacteria</taxon>
        <taxon>Enterobacterales</taxon>
        <taxon>Enterobacteriaceae</taxon>
        <taxon>Enterobacter</taxon>
        <taxon>Enterobacter cloacae complex</taxon>
    </lineage>
</organism>
<evidence type="ECO:0000256" key="1">
    <source>
        <dbReference type="SAM" id="Coils"/>
    </source>
</evidence>
<evidence type="ECO:0000313" key="4">
    <source>
        <dbReference type="Proteomes" id="UP000351155"/>
    </source>
</evidence>
<accession>A0A484Y4Y2</accession>
<proteinExistence type="predicted"/>
<gene>
    <name evidence="3" type="primary">fliD_2</name>
    <name evidence="3" type="ORF">NCTC12126_02978</name>
</gene>
<feature type="domain" description="Flagellar hook-associated protein 2 C-terminal" evidence="2">
    <location>
        <begin position="4"/>
        <end position="164"/>
    </location>
</feature>
<sequence length="178" mass="18877">MAVEAGEDQSASNGALVGDGNVRGIQAQLRSMLTDVQSGSVQIMAQLGITQDPAKGSDGTMGNLKIDSDKLKKALTDNPGGVQQYFIGDGKTTGLATQMSSTLDSMLSTSAGKTGVIQNAKDGINKTLKSLSERYDDMEASIDATMARYKTQFTQLDVLMTKMTNTANYLTQQFTKSS</sequence>
<feature type="coiled-coil region" evidence="1">
    <location>
        <begin position="121"/>
        <end position="148"/>
    </location>
</feature>
<dbReference type="Pfam" id="PF07195">
    <property type="entry name" value="FliD_C"/>
    <property type="match status" value="1"/>
</dbReference>
<keyword evidence="3" id="KW-0966">Cell projection</keyword>
<dbReference type="InterPro" id="IPR010809">
    <property type="entry name" value="FliD_C"/>
</dbReference>
<dbReference type="Proteomes" id="UP000351155">
    <property type="component" value="Unassembled WGS sequence"/>
</dbReference>
<dbReference type="GO" id="GO:0009421">
    <property type="term" value="C:bacterial-type flagellum filament cap"/>
    <property type="evidence" value="ECO:0007669"/>
    <property type="project" value="InterPro"/>
</dbReference>
<dbReference type="InterPro" id="IPR040026">
    <property type="entry name" value="FliD"/>
</dbReference>
<dbReference type="PANTHER" id="PTHR30288:SF0">
    <property type="entry name" value="FLAGELLAR HOOK-ASSOCIATED PROTEIN 2"/>
    <property type="match status" value="1"/>
</dbReference>
<reference evidence="3 4" key="1">
    <citation type="submission" date="2019-03" db="EMBL/GenBank/DDBJ databases">
        <authorList>
            <consortium name="Pathogen Informatics"/>
        </authorList>
    </citation>
    <scope>NUCLEOTIDE SEQUENCE [LARGE SCALE GENOMIC DNA]</scope>
    <source>
        <strain evidence="3 4">NCTC12126</strain>
    </source>
</reference>
<evidence type="ECO:0000313" key="3">
    <source>
        <dbReference type="EMBL" id="VFS30757.1"/>
    </source>
</evidence>
<dbReference type="GO" id="GO:0071973">
    <property type="term" value="P:bacterial-type flagellum-dependent cell motility"/>
    <property type="evidence" value="ECO:0007669"/>
    <property type="project" value="TreeGrafter"/>
</dbReference>
<keyword evidence="1" id="KW-0175">Coiled coil</keyword>
<keyword evidence="3" id="KW-0282">Flagellum</keyword>
<dbReference type="AlphaFoldDB" id="A0A484Y4Y2"/>
<dbReference type="PANTHER" id="PTHR30288">
    <property type="entry name" value="FLAGELLAR CAP/ASSEMBLY PROTEIN FLID"/>
    <property type="match status" value="1"/>
</dbReference>
<dbReference type="GO" id="GO:0007155">
    <property type="term" value="P:cell adhesion"/>
    <property type="evidence" value="ECO:0007669"/>
    <property type="project" value="InterPro"/>
</dbReference>